<dbReference type="AlphaFoldDB" id="A0A1I3RLY0"/>
<reference evidence="2" key="1">
    <citation type="submission" date="2016-10" db="EMBL/GenBank/DDBJ databases">
        <authorList>
            <person name="Varghese N."/>
            <person name="Submissions S."/>
        </authorList>
    </citation>
    <scope>NUCLEOTIDE SEQUENCE [LARGE SCALE GENOMIC DNA]</scope>
    <source>
        <strain evidence="2">DSM 26348</strain>
    </source>
</reference>
<name>A0A1I3RLY0_9PLAN</name>
<dbReference type="Proteomes" id="UP000199518">
    <property type="component" value="Unassembled WGS sequence"/>
</dbReference>
<evidence type="ECO:0000313" key="2">
    <source>
        <dbReference type="Proteomes" id="UP000199518"/>
    </source>
</evidence>
<dbReference type="STRING" id="1576369.SAMN05421753_12113"/>
<dbReference type="OrthoDB" id="283985at2"/>
<sequence>MELSPDILEQLKTDFPPEQVPEVILQLRNELISERVQRCIVFAARGHRWYLDFLCKQAAVDYRDVIMAAEYERFGTRLYDFNRPIGQAKLES</sequence>
<accession>A0A1I3RLY0</accession>
<dbReference type="RefSeq" id="WP_092055949.1">
    <property type="nucleotide sequence ID" value="NZ_FOQD01000021.1"/>
</dbReference>
<keyword evidence="2" id="KW-1185">Reference proteome</keyword>
<proteinExistence type="predicted"/>
<protein>
    <submittedName>
        <fullName evidence="1">Uncharacterized protein</fullName>
    </submittedName>
</protein>
<organism evidence="1 2">
    <name type="scientific">Planctomicrobium piriforme</name>
    <dbReference type="NCBI Taxonomy" id="1576369"/>
    <lineage>
        <taxon>Bacteria</taxon>
        <taxon>Pseudomonadati</taxon>
        <taxon>Planctomycetota</taxon>
        <taxon>Planctomycetia</taxon>
        <taxon>Planctomycetales</taxon>
        <taxon>Planctomycetaceae</taxon>
        <taxon>Planctomicrobium</taxon>
    </lineage>
</organism>
<gene>
    <name evidence="1" type="ORF">SAMN05421753_12113</name>
</gene>
<evidence type="ECO:0000313" key="1">
    <source>
        <dbReference type="EMBL" id="SFJ46176.1"/>
    </source>
</evidence>
<dbReference type="EMBL" id="FOQD01000021">
    <property type="protein sequence ID" value="SFJ46176.1"/>
    <property type="molecule type" value="Genomic_DNA"/>
</dbReference>